<dbReference type="AlphaFoldDB" id="A0A0F9JQQ8"/>
<feature type="compositionally biased region" description="Basic and acidic residues" evidence="1">
    <location>
        <begin position="21"/>
        <end position="38"/>
    </location>
</feature>
<proteinExistence type="predicted"/>
<sequence>AAGDRARYYGPYRVYGIGCHARTDPATRPRRSKVEQRGQRIAAANQDAWDRARGVEWEDRPV</sequence>
<name>A0A0F9JQQ8_9ZZZZ</name>
<protein>
    <submittedName>
        <fullName evidence="2">Uncharacterized protein</fullName>
    </submittedName>
</protein>
<evidence type="ECO:0000313" key="2">
    <source>
        <dbReference type="EMBL" id="KKM64756.1"/>
    </source>
</evidence>
<feature type="region of interest" description="Disordered" evidence="1">
    <location>
        <begin position="21"/>
        <end position="45"/>
    </location>
</feature>
<evidence type="ECO:0000256" key="1">
    <source>
        <dbReference type="SAM" id="MobiDB-lite"/>
    </source>
</evidence>
<organism evidence="2">
    <name type="scientific">marine sediment metagenome</name>
    <dbReference type="NCBI Taxonomy" id="412755"/>
    <lineage>
        <taxon>unclassified sequences</taxon>
        <taxon>metagenomes</taxon>
        <taxon>ecological metagenomes</taxon>
    </lineage>
</organism>
<dbReference type="EMBL" id="LAZR01010841">
    <property type="protein sequence ID" value="KKM64756.1"/>
    <property type="molecule type" value="Genomic_DNA"/>
</dbReference>
<gene>
    <name evidence="2" type="ORF">LCGC14_1498300</name>
</gene>
<reference evidence="2" key="1">
    <citation type="journal article" date="2015" name="Nature">
        <title>Complex archaea that bridge the gap between prokaryotes and eukaryotes.</title>
        <authorList>
            <person name="Spang A."/>
            <person name="Saw J.H."/>
            <person name="Jorgensen S.L."/>
            <person name="Zaremba-Niedzwiedzka K."/>
            <person name="Martijn J."/>
            <person name="Lind A.E."/>
            <person name="van Eijk R."/>
            <person name="Schleper C."/>
            <person name="Guy L."/>
            <person name="Ettema T.J."/>
        </authorList>
    </citation>
    <scope>NUCLEOTIDE SEQUENCE</scope>
</reference>
<feature type="non-terminal residue" evidence="2">
    <location>
        <position position="1"/>
    </location>
</feature>
<comment type="caution">
    <text evidence="2">The sequence shown here is derived from an EMBL/GenBank/DDBJ whole genome shotgun (WGS) entry which is preliminary data.</text>
</comment>
<accession>A0A0F9JQQ8</accession>